<reference evidence="2 3" key="1">
    <citation type="submission" date="2023-08" db="EMBL/GenBank/DDBJ databases">
        <title>Annotated Genome Sequence of Vanrija albida AlHP1.</title>
        <authorList>
            <person name="Herzog R."/>
        </authorList>
    </citation>
    <scope>NUCLEOTIDE SEQUENCE [LARGE SCALE GENOMIC DNA]</scope>
    <source>
        <strain evidence="2 3">AlHP1</strain>
    </source>
</reference>
<dbReference type="PANTHER" id="PTHR19288:SF46">
    <property type="entry name" value="HALOACID DEHALOGENASE-LIKE HYDROLASE DOMAIN-CONTAINING PROTEIN 2"/>
    <property type="match status" value="1"/>
</dbReference>
<accession>A0ABR3Q6U1</accession>
<organism evidence="2 3">
    <name type="scientific">Vanrija albida</name>
    <dbReference type="NCBI Taxonomy" id="181172"/>
    <lineage>
        <taxon>Eukaryota</taxon>
        <taxon>Fungi</taxon>
        <taxon>Dikarya</taxon>
        <taxon>Basidiomycota</taxon>
        <taxon>Agaricomycotina</taxon>
        <taxon>Tremellomycetes</taxon>
        <taxon>Trichosporonales</taxon>
        <taxon>Trichosporonaceae</taxon>
        <taxon>Vanrija</taxon>
    </lineage>
</organism>
<dbReference type="GeneID" id="95985411"/>
<dbReference type="PANTHER" id="PTHR19288">
    <property type="entry name" value="4-NITROPHENYLPHOSPHATASE-RELATED"/>
    <property type="match status" value="1"/>
</dbReference>
<gene>
    <name evidence="2" type="ORF">Q8F55_004368</name>
</gene>
<dbReference type="Pfam" id="PF13344">
    <property type="entry name" value="Hydrolase_6"/>
    <property type="match status" value="1"/>
</dbReference>
<name>A0ABR3Q6U1_9TREE</name>
<sequence length="319" mass="32718">MPPPQPFNPRAIKALLIDLSGTLHVGRELTPRAAEAVGRLRGAGVPFLFCSNSTKESEARLLSTLTAIGLPASPGELLTSLGACRQYVEARGLNPYLLVSPEAAEEFAGLPRAASHAHDAVVVGLYPPAFGYDSLNTAFRVLKREPLYVSAGEGEGGQGEGEGERGPLSDPTPAPSGAATPTLPPAPVLVAPHLSAFQQNPATEAFPAGLSLGVGAYVRALAAAAAVDPVVVGKPSRGFFELALARLAATHGAAFDPASVLIVGDDAVNDLGDGALALGLHRVLVRTGKYRPGSEHTHPPPDAVYDSFADLVDAILGAA</sequence>
<protein>
    <recommendedName>
        <fullName evidence="4">STAS domain-containing protein</fullName>
    </recommendedName>
</protein>
<dbReference type="RefSeq" id="XP_069210304.1">
    <property type="nucleotide sequence ID" value="XM_069352886.1"/>
</dbReference>
<comment type="caution">
    <text evidence="2">The sequence shown here is derived from an EMBL/GenBank/DDBJ whole genome shotgun (WGS) entry which is preliminary data.</text>
</comment>
<evidence type="ECO:0000313" key="2">
    <source>
        <dbReference type="EMBL" id="KAL1410360.1"/>
    </source>
</evidence>
<proteinExistence type="predicted"/>
<evidence type="ECO:0000313" key="3">
    <source>
        <dbReference type="Proteomes" id="UP001565368"/>
    </source>
</evidence>
<dbReference type="EMBL" id="JBBXJM010000003">
    <property type="protein sequence ID" value="KAL1410360.1"/>
    <property type="molecule type" value="Genomic_DNA"/>
</dbReference>
<evidence type="ECO:0008006" key="4">
    <source>
        <dbReference type="Google" id="ProtNLM"/>
    </source>
</evidence>
<keyword evidence="3" id="KW-1185">Reference proteome</keyword>
<feature type="region of interest" description="Disordered" evidence="1">
    <location>
        <begin position="150"/>
        <end position="183"/>
    </location>
</feature>
<evidence type="ECO:0000256" key="1">
    <source>
        <dbReference type="SAM" id="MobiDB-lite"/>
    </source>
</evidence>
<dbReference type="Gene3D" id="3.40.50.1000">
    <property type="entry name" value="HAD superfamily/HAD-like"/>
    <property type="match status" value="2"/>
</dbReference>
<dbReference type="SUPFAM" id="SSF56784">
    <property type="entry name" value="HAD-like"/>
    <property type="match status" value="1"/>
</dbReference>
<dbReference type="InterPro" id="IPR036412">
    <property type="entry name" value="HAD-like_sf"/>
</dbReference>
<dbReference type="Proteomes" id="UP001565368">
    <property type="component" value="Unassembled WGS sequence"/>
</dbReference>
<dbReference type="Pfam" id="PF13242">
    <property type="entry name" value="Hydrolase_like"/>
    <property type="match status" value="1"/>
</dbReference>
<dbReference type="InterPro" id="IPR023214">
    <property type="entry name" value="HAD_sf"/>
</dbReference>
<dbReference type="InterPro" id="IPR006357">
    <property type="entry name" value="HAD-SF_hydro_IIA"/>
</dbReference>